<protein>
    <submittedName>
        <fullName evidence="2">Uncharacterized protein</fullName>
    </submittedName>
</protein>
<feature type="non-terminal residue" evidence="2">
    <location>
        <position position="535"/>
    </location>
</feature>
<comment type="caution">
    <text evidence="2">The sequence shown here is derived from an EMBL/GenBank/DDBJ whole genome shotgun (WGS) entry which is preliminary data.</text>
</comment>
<evidence type="ECO:0000256" key="1">
    <source>
        <dbReference type="SAM" id="SignalP"/>
    </source>
</evidence>
<feature type="signal peptide" evidence="1">
    <location>
        <begin position="1"/>
        <end position="18"/>
    </location>
</feature>
<name>A0A6A4Y2B8_9STRA</name>
<sequence length="535" mass="58158">MFLRCLVWAAFFLVATTALQSPVVVFNGFNFTGAAATFKLHEGVDDFTGVISSVEIGTNSEAFLAIFDAPHYQGRRTVLTKATPTLHVAAIRSFQAIARFSMSQLFPSSGDDRPWQLGVGDSVAQFNATVGSMEILAVHVLIVYAEPKFQGASMYLFEGDAAPSFAIRSLELKDKASITWVEVFDPSGRSTVDLRDGRVVVSDKWRIRSARFRNPDLVLAVFLDDQSMLVLWGTMREGDLDAYLVPSTSSVMRAIQVVNMSSTSLPSLARASMPHSNATVVARQYGIPDGIVRYTPFDHDVPKLVHAEDLTGIDIPSGVAIEAFKQRDFGGASFVYAGSAVADGDINDWNPALALVLSFRIVRRDDAKATTSNTAVLHAHMGAHESLVVDAGERVDSMLVVWNLFPGAFVYNLEVGVGVAVRGYADPGLRGKSFDFAPQSSFNFFNDDGLIRNMQSFQVVRATDLATLTVPGPPMPAVVCDFHGFESTKGKIYNTVSFYVGQEYALVEIGTCSKVRIPQGVVLVGFARPWFLGDS</sequence>
<proteinExistence type="predicted"/>
<feature type="chain" id="PRO_5025525528" evidence="1">
    <location>
        <begin position="19"/>
        <end position="535"/>
    </location>
</feature>
<accession>A0A6A4Y2B8</accession>
<reference evidence="2" key="1">
    <citation type="submission" date="2019-06" db="EMBL/GenBank/DDBJ databases">
        <title>Genomics analysis of Aphanomyces spp. identifies a new class of oomycete effector associated with host adaptation.</title>
        <authorList>
            <person name="Gaulin E."/>
        </authorList>
    </citation>
    <scope>NUCLEOTIDE SEQUENCE</scope>
    <source>
        <strain evidence="2">CBS 578.67</strain>
    </source>
</reference>
<gene>
    <name evidence="2" type="ORF">As57867_018289</name>
</gene>
<dbReference type="InterPro" id="IPR011024">
    <property type="entry name" value="G_crystallin-like"/>
</dbReference>
<evidence type="ECO:0000313" key="2">
    <source>
        <dbReference type="EMBL" id="KAF0690243.1"/>
    </source>
</evidence>
<dbReference type="EMBL" id="VJMH01006386">
    <property type="protein sequence ID" value="KAF0690243.1"/>
    <property type="molecule type" value="Genomic_DNA"/>
</dbReference>
<dbReference type="AlphaFoldDB" id="A0A6A4Y2B8"/>
<dbReference type="SUPFAM" id="SSF49695">
    <property type="entry name" value="gamma-Crystallin-like"/>
    <property type="match status" value="1"/>
</dbReference>
<organism evidence="2">
    <name type="scientific">Aphanomyces stellatus</name>
    <dbReference type="NCBI Taxonomy" id="120398"/>
    <lineage>
        <taxon>Eukaryota</taxon>
        <taxon>Sar</taxon>
        <taxon>Stramenopiles</taxon>
        <taxon>Oomycota</taxon>
        <taxon>Saprolegniomycetes</taxon>
        <taxon>Saprolegniales</taxon>
        <taxon>Verrucalvaceae</taxon>
        <taxon>Aphanomyces</taxon>
    </lineage>
</organism>
<keyword evidence="1" id="KW-0732">Signal</keyword>